<organism evidence="2 3">
    <name type="scientific">Ajellomyces capsulatus</name>
    <name type="common">Darling's disease fungus</name>
    <name type="synonym">Histoplasma capsulatum</name>
    <dbReference type="NCBI Taxonomy" id="5037"/>
    <lineage>
        <taxon>Eukaryota</taxon>
        <taxon>Fungi</taxon>
        <taxon>Dikarya</taxon>
        <taxon>Ascomycota</taxon>
        <taxon>Pezizomycotina</taxon>
        <taxon>Eurotiomycetes</taxon>
        <taxon>Eurotiomycetidae</taxon>
        <taxon>Onygenales</taxon>
        <taxon>Ajellomycetaceae</taxon>
        <taxon>Histoplasma</taxon>
    </lineage>
</organism>
<evidence type="ECO:0000256" key="1">
    <source>
        <dbReference type="SAM" id="MobiDB-lite"/>
    </source>
</evidence>
<feature type="region of interest" description="Disordered" evidence="1">
    <location>
        <begin position="107"/>
        <end position="140"/>
    </location>
</feature>
<dbReference type="Proteomes" id="UP000663671">
    <property type="component" value="Chromosome 3"/>
</dbReference>
<dbReference type="AlphaFoldDB" id="A0A8A1MF22"/>
<dbReference type="EMBL" id="CP069115">
    <property type="protein sequence ID" value="QSS65096.1"/>
    <property type="molecule type" value="Genomic_DNA"/>
</dbReference>
<evidence type="ECO:0000313" key="2">
    <source>
        <dbReference type="EMBL" id="QSS65096.1"/>
    </source>
</evidence>
<accession>A0A8A1MF22</accession>
<evidence type="ECO:0000313" key="3">
    <source>
        <dbReference type="Proteomes" id="UP000663671"/>
    </source>
</evidence>
<sequence length="140" mass="15289">MNTSISGFHDQGEGLQISGTKKRRRSHSEAICKLEQPLYLDREVPNNAQTKSSDPTKKTVRSTITSVRHFPESSPIQGLLPTSHTSAITLSSSISAGSNDLAPRVDIVTTPNTKPPATCARRNWGKLRSYHDGPNLDIPQ</sequence>
<feature type="region of interest" description="Disordered" evidence="1">
    <location>
        <begin position="1"/>
        <end position="29"/>
    </location>
</feature>
<gene>
    <name evidence="2" type="ORF">I7I51_05937</name>
</gene>
<dbReference type="OrthoDB" id="10414286at2759"/>
<dbReference type="VEuPathDB" id="FungiDB:I7I51_05937"/>
<name>A0A8A1MF22_AJECA</name>
<proteinExistence type="predicted"/>
<reference evidence="2" key="1">
    <citation type="submission" date="2021-01" db="EMBL/GenBank/DDBJ databases">
        <title>Chromosome-level genome assembly of a human fungal pathogen reveals clustering of transcriptionally co-regulated genes.</title>
        <authorList>
            <person name="Voorhies M."/>
            <person name="Cohen S."/>
            <person name="Shea T.P."/>
            <person name="Petrus S."/>
            <person name="Munoz J.F."/>
            <person name="Poplawski S."/>
            <person name="Goldman W.E."/>
            <person name="Michael T."/>
            <person name="Cuomo C.A."/>
            <person name="Sil A."/>
            <person name="Beyhan S."/>
        </authorList>
    </citation>
    <scope>NUCLEOTIDE SEQUENCE</scope>
    <source>
        <strain evidence="2">WU24</strain>
    </source>
</reference>
<protein>
    <submittedName>
        <fullName evidence="2">Uncharacterized protein</fullName>
    </submittedName>
</protein>